<dbReference type="RefSeq" id="WP_425455529.1">
    <property type="nucleotide sequence ID" value="NZ_RXMA01000214.1"/>
</dbReference>
<evidence type="ECO:0008006" key="3">
    <source>
        <dbReference type="Google" id="ProtNLM"/>
    </source>
</evidence>
<protein>
    <recommendedName>
        <fullName evidence="3">Calcium-binding protein</fullName>
    </recommendedName>
</protein>
<keyword evidence="2" id="KW-1185">Reference proteome</keyword>
<dbReference type="InterPro" id="IPR011049">
    <property type="entry name" value="Serralysin-like_metalloprot_C"/>
</dbReference>
<dbReference type="Proteomes" id="UP000277007">
    <property type="component" value="Unassembled WGS sequence"/>
</dbReference>
<gene>
    <name evidence="1" type="ORF">EJ903_26835</name>
</gene>
<organism evidence="1 2">
    <name type="scientific">Azospirillum griseum</name>
    <dbReference type="NCBI Taxonomy" id="2496639"/>
    <lineage>
        <taxon>Bacteria</taxon>
        <taxon>Pseudomonadati</taxon>
        <taxon>Pseudomonadota</taxon>
        <taxon>Alphaproteobacteria</taxon>
        <taxon>Rhodospirillales</taxon>
        <taxon>Azospirillaceae</taxon>
        <taxon>Azospirillum</taxon>
    </lineage>
</organism>
<dbReference type="EMBL" id="RXMA01000214">
    <property type="protein sequence ID" value="RTR07560.1"/>
    <property type="molecule type" value="Genomic_DNA"/>
</dbReference>
<comment type="caution">
    <text evidence="1">The sequence shown here is derived from an EMBL/GenBank/DDBJ whole genome shotgun (WGS) entry which is preliminary data.</text>
</comment>
<sequence length="70" mass="7088">NDVYIVDDAGDVVTELAGEGSDEVRTSLSSYSLSANVETLTYTGTGNFTGVGNALDNLIQGGVGNDTLSG</sequence>
<evidence type="ECO:0000313" key="1">
    <source>
        <dbReference type="EMBL" id="RTR07560.1"/>
    </source>
</evidence>
<proteinExistence type="predicted"/>
<feature type="non-terminal residue" evidence="1">
    <location>
        <position position="70"/>
    </location>
</feature>
<feature type="non-terminal residue" evidence="1">
    <location>
        <position position="1"/>
    </location>
</feature>
<accession>A0A3S0KTY3</accession>
<dbReference type="SUPFAM" id="SSF51120">
    <property type="entry name" value="beta-Roll"/>
    <property type="match status" value="1"/>
</dbReference>
<dbReference type="AlphaFoldDB" id="A0A3S0KTY3"/>
<name>A0A3S0KTY3_9PROT</name>
<evidence type="ECO:0000313" key="2">
    <source>
        <dbReference type="Proteomes" id="UP000277007"/>
    </source>
</evidence>
<reference evidence="1 2" key="1">
    <citation type="submission" date="2018-12" db="EMBL/GenBank/DDBJ databases">
        <authorList>
            <person name="Yang Y."/>
        </authorList>
    </citation>
    <scope>NUCLEOTIDE SEQUENCE [LARGE SCALE GENOMIC DNA]</scope>
    <source>
        <strain evidence="1 2">L-25-5w-1</strain>
    </source>
</reference>